<keyword evidence="4" id="KW-1133">Transmembrane helix</keyword>
<dbReference type="Gene3D" id="1.20.5.320">
    <property type="entry name" value="6-Phosphogluconate Dehydrogenase, domain 3"/>
    <property type="match status" value="1"/>
</dbReference>
<keyword evidence="5" id="KW-1185">Reference proteome</keyword>
<feature type="region of interest" description="Disordered" evidence="3">
    <location>
        <begin position="134"/>
        <end position="178"/>
    </location>
</feature>
<evidence type="ECO:0000256" key="4">
    <source>
        <dbReference type="SAM" id="Phobius"/>
    </source>
</evidence>
<dbReference type="Pfam" id="PF01391">
    <property type="entry name" value="Collagen"/>
    <property type="match status" value="1"/>
</dbReference>
<feature type="region of interest" description="Disordered" evidence="3">
    <location>
        <begin position="191"/>
        <end position="316"/>
    </location>
</feature>
<keyword evidence="4" id="KW-0472">Membrane</keyword>
<dbReference type="Proteomes" id="UP000095283">
    <property type="component" value="Unplaced"/>
</dbReference>
<keyword evidence="2" id="KW-0175">Coiled coil</keyword>
<dbReference type="WBParaSite" id="Hba_08594">
    <property type="protein sequence ID" value="Hba_08594"/>
    <property type="gene ID" value="Hba_08594"/>
</dbReference>
<dbReference type="PANTHER" id="PTHR24637">
    <property type="entry name" value="COLLAGEN"/>
    <property type="match status" value="1"/>
</dbReference>
<dbReference type="PANTHER" id="PTHR24637:SF334">
    <property type="entry name" value="NEMATODE CUTICLE COLLAGEN N-TERMINAL DOMAIN-CONTAINING PROTEIN"/>
    <property type="match status" value="1"/>
</dbReference>
<dbReference type="AlphaFoldDB" id="A0A1I7WTY0"/>
<dbReference type="InterPro" id="IPR008160">
    <property type="entry name" value="Collagen"/>
</dbReference>
<keyword evidence="4" id="KW-0812">Transmembrane</keyword>
<evidence type="ECO:0000313" key="6">
    <source>
        <dbReference type="WBParaSite" id="Hba_08594"/>
    </source>
</evidence>
<protein>
    <submittedName>
        <fullName evidence="6">Col_cuticle_N domain-containing protein</fullName>
    </submittedName>
</protein>
<name>A0A1I7WTY0_HETBA</name>
<accession>A0A1I7WTY0</accession>
<proteinExistence type="predicted"/>
<organism evidence="5 6">
    <name type="scientific">Heterorhabditis bacteriophora</name>
    <name type="common">Entomopathogenic nematode worm</name>
    <dbReference type="NCBI Taxonomy" id="37862"/>
    <lineage>
        <taxon>Eukaryota</taxon>
        <taxon>Metazoa</taxon>
        <taxon>Ecdysozoa</taxon>
        <taxon>Nematoda</taxon>
        <taxon>Chromadorea</taxon>
        <taxon>Rhabditida</taxon>
        <taxon>Rhabditina</taxon>
        <taxon>Rhabditomorpha</taxon>
        <taxon>Strongyloidea</taxon>
        <taxon>Heterorhabditidae</taxon>
        <taxon>Heterorhabditis</taxon>
    </lineage>
</organism>
<evidence type="ECO:0000313" key="5">
    <source>
        <dbReference type="Proteomes" id="UP000095283"/>
    </source>
</evidence>
<feature type="coiled-coil region" evidence="2">
    <location>
        <begin position="56"/>
        <end position="101"/>
    </location>
</feature>
<keyword evidence="1" id="KW-0677">Repeat</keyword>
<feature type="transmembrane region" description="Helical" evidence="4">
    <location>
        <begin position="20"/>
        <end position="52"/>
    </location>
</feature>
<reference evidence="6" key="1">
    <citation type="submission" date="2016-11" db="UniProtKB">
        <authorList>
            <consortium name="WormBaseParasite"/>
        </authorList>
    </citation>
    <scope>IDENTIFICATION</scope>
</reference>
<evidence type="ECO:0000256" key="3">
    <source>
        <dbReference type="SAM" id="MobiDB-lite"/>
    </source>
</evidence>
<evidence type="ECO:0000256" key="1">
    <source>
        <dbReference type="ARBA" id="ARBA00022737"/>
    </source>
</evidence>
<evidence type="ECO:0000256" key="2">
    <source>
        <dbReference type="SAM" id="Coils"/>
    </source>
</evidence>
<sequence length="365" mass="39020">MPSRSSYYDISMSEKKKRGLSIILDIVPFYESLALLIFLVAFICLVLAFVVVPQQLEKQNQRRDKFEKRMETLRKISGEVLEDMKMLKELLRVKREQKKEDADQSESLPAGFIPFPFQKVPASMKNIENNEYTDAIDPEESPPGTESQCRGPPGMPGLNGWDGPEGITGADGAPGIDANHDLFEEECYICEPGKPGPIGPQGPQGVRGEPGLPGQTGIDGEDGEPGNQGTEPGDMGLMGQPGQNGPKGKSGPDVITGRGPPGPRGLPGEMGPPGIMGPPGLPIIDFGPPGHPGEPGSDGPPGLPGPPGDTGSPGEDIDYCPCPTRARVEMMSASMTDSANEFSHWLDLSMKKKIKRISRNCIPSL</sequence>